<evidence type="ECO:0000313" key="3">
    <source>
        <dbReference type="Proteomes" id="UP001589610"/>
    </source>
</evidence>
<dbReference type="Gene3D" id="3.10.450.50">
    <property type="match status" value="1"/>
</dbReference>
<comment type="caution">
    <text evidence="2">The sequence shown here is derived from an EMBL/GenBank/DDBJ whole genome shotgun (WGS) entry which is preliminary data.</text>
</comment>
<proteinExistence type="predicted"/>
<dbReference type="EMBL" id="JBHMBS010000017">
    <property type="protein sequence ID" value="MFB9679687.1"/>
    <property type="molecule type" value="Genomic_DNA"/>
</dbReference>
<dbReference type="Proteomes" id="UP001589610">
    <property type="component" value="Unassembled WGS sequence"/>
</dbReference>
<dbReference type="Pfam" id="PF13577">
    <property type="entry name" value="SnoaL_4"/>
    <property type="match status" value="1"/>
</dbReference>
<protein>
    <submittedName>
        <fullName evidence="2">Nuclear transport factor 2 family protein</fullName>
    </submittedName>
</protein>
<evidence type="ECO:0000259" key="1">
    <source>
        <dbReference type="Pfam" id="PF13577"/>
    </source>
</evidence>
<accession>A0ABV5TKP6</accession>
<sequence length="182" mass="20080">MTDRRDEAVQALLDKQEIYEVLARYLRAVDRGDVEGVAACYLPGATEDHGGVFEGTAEDYVSSVARVLTHPRSRTMHCMTNVLVELAGDSAQAESYVTTFSRVKTPDGLGDSFVGARIVDRLERRDGRWGIAHRALVWEWNHDAPVSETWIFGMLVPDPAVLVRGGKHPDDLVYDGPNGAAR</sequence>
<dbReference type="InterPro" id="IPR037401">
    <property type="entry name" value="SnoaL-like"/>
</dbReference>
<reference evidence="2 3" key="1">
    <citation type="submission" date="2024-09" db="EMBL/GenBank/DDBJ databases">
        <authorList>
            <person name="Sun Q."/>
            <person name="Mori K."/>
        </authorList>
    </citation>
    <scope>NUCLEOTIDE SEQUENCE [LARGE SCALE GENOMIC DNA]</scope>
    <source>
        <strain evidence="2 3">JCM 3028</strain>
    </source>
</reference>
<dbReference type="RefSeq" id="WP_344746870.1">
    <property type="nucleotide sequence ID" value="NZ_BAAAWW010000108.1"/>
</dbReference>
<organism evidence="2 3">
    <name type="scientific">Streptosporangium vulgare</name>
    <dbReference type="NCBI Taxonomy" id="46190"/>
    <lineage>
        <taxon>Bacteria</taxon>
        <taxon>Bacillati</taxon>
        <taxon>Actinomycetota</taxon>
        <taxon>Actinomycetes</taxon>
        <taxon>Streptosporangiales</taxon>
        <taxon>Streptosporangiaceae</taxon>
        <taxon>Streptosporangium</taxon>
    </lineage>
</organism>
<name>A0ABV5TKP6_9ACTN</name>
<gene>
    <name evidence="2" type="ORF">ACFFRH_29745</name>
</gene>
<dbReference type="SUPFAM" id="SSF54427">
    <property type="entry name" value="NTF2-like"/>
    <property type="match status" value="1"/>
</dbReference>
<evidence type="ECO:0000313" key="2">
    <source>
        <dbReference type="EMBL" id="MFB9679687.1"/>
    </source>
</evidence>
<keyword evidence="3" id="KW-1185">Reference proteome</keyword>
<dbReference type="InterPro" id="IPR032710">
    <property type="entry name" value="NTF2-like_dom_sf"/>
</dbReference>
<feature type="domain" description="SnoaL-like" evidence="1">
    <location>
        <begin position="10"/>
        <end position="134"/>
    </location>
</feature>
<dbReference type="CDD" id="cd00531">
    <property type="entry name" value="NTF2_like"/>
    <property type="match status" value="1"/>
</dbReference>